<comment type="caution">
    <text evidence="3">The sequence shown here is derived from an EMBL/GenBank/DDBJ whole genome shotgun (WGS) entry which is preliminary data.</text>
</comment>
<feature type="region of interest" description="Disordered" evidence="1">
    <location>
        <begin position="465"/>
        <end position="588"/>
    </location>
</feature>
<reference evidence="3" key="1">
    <citation type="journal article" date="2014" name="PLoS Genet.">
        <title>Signature Gene Expression Reveals Novel Clues to the Molecular Mechanisms of Dimorphic Transition in Penicillium marneffei.</title>
        <authorList>
            <person name="Yang E."/>
            <person name="Wang G."/>
            <person name="Cai J."/>
            <person name="Woo P.C."/>
            <person name="Lau S.K."/>
            <person name="Yuen K.-Y."/>
            <person name="Chow W.-N."/>
            <person name="Lin X."/>
        </authorList>
    </citation>
    <scope>NUCLEOTIDE SEQUENCE [LARGE SCALE GENOMIC DNA]</scope>
    <source>
        <strain evidence="3">PM1</strain>
    </source>
</reference>
<feature type="compositionally biased region" description="Polar residues" evidence="1">
    <location>
        <begin position="437"/>
        <end position="447"/>
    </location>
</feature>
<dbReference type="PANTHER" id="PTHR16151">
    <property type="entry name" value="HAUS AUGMIN-LIKE COMPLEX SUBUNIT 6"/>
    <property type="match status" value="1"/>
</dbReference>
<organism evidence="3">
    <name type="scientific">Talaromyces marneffei PM1</name>
    <dbReference type="NCBI Taxonomy" id="1077442"/>
    <lineage>
        <taxon>Eukaryota</taxon>
        <taxon>Fungi</taxon>
        <taxon>Dikarya</taxon>
        <taxon>Ascomycota</taxon>
        <taxon>Pezizomycotina</taxon>
        <taxon>Eurotiomycetes</taxon>
        <taxon>Eurotiomycetidae</taxon>
        <taxon>Eurotiales</taxon>
        <taxon>Trichocomaceae</taxon>
        <taxon>Talaromyces</taxon>
        <taxon>Talaromyces sect. Talaromyces</taxon>
    </lineage>
</organism>
<feature type="region of interest" description="Disordered" evidence="1">
    <location>
        <begin position="413"/>
        <end position="447"/>
    </location>
</feature>
<sequence length="644" mass="72856">MAYKGYAMLYLACFSTHIYVCIVLSDHRCDNSYRILCIRSSVLHSDLCRHPVQQPHHDWPGLSRKLFSGGQKTQTQRVKSVEWVLYQLFLLWDPSETKNKLRPFFPPLEPLQSINLRAALFRALSDLKKNGYLGRETTVRKTMLDDCKGPKFEEVLAVFSTAVLRKVICESQREPGLRLAFTKSLTDIELEEQLVPLIIAHHASLSNTRQEQFIIRESHDHFSKLLDEKARELSLRSKRKPRQAEESPHLDRLANDVKANWLGGRNLADTLLTGGSTIEKDLFLELSFEKAWSRARKGTMNQLSRSSNADLLQDLDTCLENQRRRLKRLKEFNKSMHREQAGGAVSIKSHGKSQSITFRDHQTLTVASTSKLRDAVESRDLLDEHQAIISSLRDALLEVKGIRLEQDPSRIVTPLVESPRRPDPKQNFTLSPIPDTEQYSPSPSPSVQITDFEAEQRASAFDSTIHDAVSQPSHHNGSQYDSSIREEHGTNPPKANTSHCGFSPDPDSEIDGPPLPRFEPRSLLERTRQSMSLLPPLPTSRSRQSLAARRESQRFPINQFATPPKEQSEPSHSGASTPRDDLFTEEAEYASIFKSRPRVAHSPLMSPAIHVGFEDDDEPGDYVEDDESVLDLALAGSPLASKRR</sequence>
<dbReference type="EMBL" id="JPOX01000016">
    <property type="protein sequence ID" value="KFX47207.1"/>
    <property type="molecule type" value="Genomic_DNA"/>
</dbReference>
<dbReference type="AlphaFoldDB" id="A0A093V3T2"/>
<dbReference type="GO" id="GO:1990498">
    <property type="term" value="C:mitotic spindle microtubule"/>
    <property type="evidence" value="ECO:0007669"/>
    <property type="project" value="TreeGrafter"/>
</dbReference>
<dbReference type="InterPro" id="IPR028163">
    <property type="entry name" value="HAUS_6_N"/>
</dbReference>
<dbReference type="Pfam" id="PF14661">
    <property type="entry name" value="HAUS6_N"/>
    <property type="match status" value="1"/>
</dbReference>
<dbReference type="GO" id="GO:0051225">
    <property type="term" value="P:spindle assembly"/>
    <property type="evidence" value="ECO:0007669"/>
    <property type="project" value="InterPro"/>
</dbReference>
<name>A0A093V3T2_TALMA</name>
<accession>A0A093V3T2</accession>
<dbReference type="GO" id="GO:0008017">
    <property type="term" value="F:microtubule binding"/>
    <property type="evidence" value="ECO:0007669"/>
    <property type="project" value="TreeGrafter"/>
</dbReference>
<dbReference type="GO" id="GO:0070652">
    <property type="term" value="C:HAUS complex"/>
    <property type="evidence" value="ECO:0007669"/>
    <property type="project" value="InterPro"/>
</dbReference>
<dbReference type="InterPro" id="IPR026797">
    <property type="entry name" value="HAUS_6"/>
</dbReference>
<dbReference type="PANTHER" id="PTHR16151:SF2">
    <property type="entry name" value="HAUS AUGMIN-LIKE COMPLEX SUBUNIT 6"/>
    <property type="match status" value="1"/>
</dbReference>
<feature type="compositionally biased region" description="Polar residues" evidence="1">
    <location>
        <begin position="470"/>
        <end position="482"/>
    </location>
</feature>
<evidence type="ECO:0000259" key="2">
    <source>
        <dbReference type="Pfam" id="PF14661"/>
    </source>
</evidence>
<protein>
    <recommendedName>
        <fullName evidence="2">HAUS augmin-like complex subunit 6 N-terminal domain-containing protein</fullName>
    </recommendedName>
</protein>
<evidence type="ECO:0000256" key="1">
    <source>
        <dbReference type="SAM" id="MobiDB-lite"/>
    </source>
</evidence>
<feature type="domain" description="HAUS augmin-like complex subunit 6 N-terminal" evidence="2">
    <location>
        <begin position="55"/>
        <end position="249"/>
    </location>
</feature>
<evidence type="ECO:0000313" key="3">
    <source>
        <dbReference type="EMBL" id="KFX47207.1"/>
    </source>
</evidence>
<gene>
    <name evidence="3" type="ORF">GQ26_0162230</name>
</gene>
<feature type="compositionally biased region" description="Basic and acidic residues" evidence="1">
    <location>
        <begin position="518"/>
        <end position="528"/>
    </location>
</feature>
<proteinExistence type="predicted"/>